<dbReference type="InterPro" id="IPR023214">
    <property type="entry name" value="HAD_sf"/>
</dbReference>
<dbReference type="OrthoDB" id="40579at2759"/>
<gene>
    <name evidence="1" type="ORF">BWQ96_00037</name>
</gene>
<dbReference type="AlphaFoldDB" id="A0A2V3J7G0"/>
<sequence>MITPTLTVEAVKRRIDNASAVIFDNDGTLVDSMPVHMVAWQKALAQHGLTFSEHQFYAMAGMPASEIIPQLATEQRVPNVSIQSVIDARKLMLASQLQKVRPVAVVIELLHYARQKGLPIAVASGGETEDVLATLKYCDIDISRFGAIVTADDVKHGKPHPETFLTAAERLGVEPSGCIGLEDGEKGLDALRNAGMEDIDVRKIEGYPLPSCLRRAPNNFS</sequence>
<dbReference type="CDD" id="cd07505">
    <property type="entry name" value="HAD_BPGM-like"/>
    <property type="match status" value="1"/>
</dbReference>
<dbReference type="EMBL" id="NBIV01000001">
    <property type="protein sequence ID" value="PXF49877.1"/>
    <property type="molecule type" value="Genomic_DNA"/>
</dbReference>
<dbReference type="Gene3D" id="1.10.150.240">
    <property type="entry name" value="Putative phosphatase, domain 2"/>
    <property type="match status" value="1"/>
</dbReference>
<dbReference type="InterPro" id="IPR036412">
    <property type="entry name" value="HAD-like_sf"/>
</dbReference>
<dbReference type="InterPro" id="IPR051806">
    <property type="entry name" value="HAD-like_SPP"/>
</dbReference>
<dbReference type="SFLD" id="SFLDS00003">
    <property type="entry name" value="Haloacid_Dehalogenase"/>
    <property type="match status" value="1"/>
</dbReference>
<proteinExistence type="predicted"/>
<dbReference type="SUPFAM" id="SSF56784">
    <property type="entry name" value="HAD-like"/>
    <property type="match status" value="1"/>
</dbReference>
<name>A0A2V3J7G0_9FLOR</name>
<dbReference type="Proteomes" id="UP000247409">
    <property type="component" value="Unassembled WGS sequence"/>
</dbReference>
<accession>A0A2V3J7G0</accession>
<comment type="caution">
    <text evidence="1">The sequence shown here is derived from an EMBL/GenBank/DDBJ whole genome shotgun (WGS) entry which is preliminary data.</text>
</comment>
<dbReference type="Gene3D" id="3.40.50.1000">
    <property type="entry name" value="HAD superfamily/HAD-like"/>
    <property type="match status" value="1"/>
</dbReference>
<reference evidence="1 2" key="1">
    <citation type="journal article" date="2018" name="Mol. Biol. Evol.">
        <title>Analysis of the draft genome of the red seaweed Gracilariopsis chorda provides insights into genome size evolution in Rhodophyta.</title>
        <authorList>
            <person name="Lee J."/>
            <person name="Yang E.C."/>
            <person name="Graf L."/>
            <person name="Yang J.H."/>
            <person name="Qiu H."/>
            <person name="Zel Zion U."/>
            <person name="Chan C.X."/>
            <person name="Stephens T.G."/>
            <person name="Weber A.P.M."/>
            <person name="Boo G.H."/>
            <person name="Boo S.M."/>
            <person name="Kim K.M."/>
            <person name="Shin Y."/>
            <person name="Jung M."/>
            <person name="Lee S.J."/>
            <person name="Yim H.S."/>
            <person name="Lee J.H."/>
            <person name="Bhattacharya D."/>
            <person name="Yoon H.S."/>
        </authorList>
    </citation>
    <scope>NUCLEOTIDE SEQUENCE [LARGE SCALE GENOMIC DNA]</scope>
    <source>
        <strain evidence="1 2">SKKU-2015</strain>
        <tissue evidence="1">Whole body</tissue>
    </source>
</reference>
<keyword evidence="2" id="KW-1185">Reference proteome</keyword>
<dbReference type="SFLD" id="SFLDG01129">
    <property type="entry name" value="C1.5:_HAD__Beta-PGM__Phosphata"/>
    <property type="match status" value="1"/>
</dbReference>
<organism evidence="1 2">
    <name type="scientific">Gracilariopsis chorda</name>
    <dbReference type="NCBI Taxonomy" id="448386"/>
    <lineage>
        <taxon>Eukaryota</taxon>
        <taxon>Rhodophyta</taxon>
        <taxon>Florideophyceae</taxon>
        <taxon>Rhodymeniophycidae</taxon>
        <taxon>Gracilariales</taxon>
        <taxon>Gracilariaceae</taxon>
        <taxon>Gracilariopsis</taxon>
    </lineage>
</organism>
<protein>
    <submittedName>
        <fullName evidence="1">Fructose-1-phosphate phosphatase YqaB</fullName>
    </submittedName>
</protein>
<dbReference type="InterPro" id="IPR006439">
    <property type="entry name" value="HAD-SF_hydro_IA"/>
</dbReference>
<dbReference type="PANTHER" id="PTHR43481">
    <property type="entry name" value="FRUCTOSE-1-PHOSPHATE PHOSPHATASE"/>
    <property type="match status" value="1"/>
</dbReference>
<evidence type="ECO:0000313" key="1">
    <source>
        <dbReference type="EMBL" id="PXF49877.1"/>
    </source>
</evidence>
<dbReference type="STRING" id="448386.A0A2V3J7G0"/>
<dbReference type="InterPro" id="IPR023198">
    <property type="entry name" value="PGP-like_dom2"/>
</dbReference>
<evidence type="ECO:0000313" key="2">
    <source>
        <dbReference type="Proteomes" id="UP000247409"/>
    </source>
</evidence>
<dbReference type="Pfam" id="PF00702">
    <property type="entry name" value="Hydrolase"/>
    <property type="match status" value="1"/>
</dbReference>
<dbReference type="GO" id="GO:0050308">
    <property type="term" value="F:sugar-phosphatase activity"/>
    <property type="evidence" value="ECO:0007669"/>
    <property type="project" value="TreeGrafter"/>
</dbReference>
<dbReference type="NCBIfam" id="TIGR01509">
    <property type="entry name" value="HAD-SF-IA-v3"/>
    <property type="match status" value="1"/>
</dbReference>
<dbReference type="PANTHER" id="PTHR43481:SF4">
    <property type="entry name" value="GLYCEROL-1-PHOSPHATE PHOSPHOHYDROLASE 1-RELATED"/>
    <property type="match status" value="1"/>
</dbReference>